<protein>
    <submittedName>
        <fullName evidence="2">Uncharacterized protein</fullName>
    </submittedName>
</protein>
<feature type="region of interest" description="Disordered" evidence="1">
    <location>
        <begin position="43"/>
        <end position="64"/>
    </location>
</feature>
<evidence type="ECO:0000313" key="3">
    <source>
        <dbReference type="Proteomes" id="UP000824120"/>
    </source>
</evidence>
<name>A0A9J5XR28_SOLCO</name>
<accession>A0A9J5XR28</accession>
<reference evidence="2 3" key="1">
    <citation type="submission" date="2020-09" db="EMBL/GenBank/DDBJ databases">
        <title>De no assembly of potato wild relative species, Solanum commersonii.</title>
        <authorList>
            <person name="Cho K."/>
        </authorList>
    </citation>
    <scope>NUCLEOTIDE SEQUENCE [LARGE SCALE GENOMIC DNA]</scope>
    <source>
        <strain evidence="2">LZ3.2</strain>
        <tissue evidence="2">Leaf</tissue>
    </source>
</reference>
<dbReference type="EMBL" id="JACXVP010000008">
    <property type="protein sequence ID" value="KAG5589983.1"/>
    <property type="molecule type" value="Genomic_DNA"/>
</dbReference>
<feature type="compositionally biased region" description="Basic residues" evidence="1">
    <location>
        <begin position="51"/>
        <end position="64"/>
    </location>
</feature>
<gene>
    <name evidence="2" type="ORF">H5410_040497</name>
</gene>
<organism evidence="2 3">
    <name type="scientific">Solanum commersonii</name>
    <name type="common">Commerson's wild potato</name>
    <name type="synonym">Commerson's nightshade</name>
    <dbReference type="NCBI Taxonomy" id="4109"/>
    <lineage>
        <taxon>Eukaryota</taxon>
        <taxon>Viridiplantae</taxon>
        <taxon>Streptophyta</taxon>
        <taxon>Embryophyta</taxon>
        <taxon>Tracheophyta</taxon>
        <taxon>Spermatophyta</taxon>
        <taxon>Magnoliopsida</taxon>
        <taxon>eudicotyledons</taxon>
        <taxon>Gunneridae</taxon>
        <taxon>Pentapetalae</taxon>
        <taxon>asterids</taxon>
        <taxon>lamiids</taxon>
        <taxon>Solanales</taxon>
        <taxon>Solanaceae</taxon>
        <taxon>Solanoideae</taxon>
        <taxon>Solaneae</taxon>
        <taxon>Solanum</taxon>
    </lineage>
</organism>
<dbReference type="AlphaFoldDB" id="A0A9J5XR28"/>
<evidence type="ECO:0000313" key="2">
    <source>
        <dbReference type="EMBL" id="KAG5589983.1"/>
    </source>
</evidence>
<proteinExistence type="predicted"/>
<dbReference type="OrthoDB" id="1305860at2759"/>
<comment type="caution">
    <text evidence="2">The sequence shown here is derived from an EMBL/GenBank/DDBJ whole genome shotgun (WGS) entry which is preliminary data.</text>
</comment>
<sequence>MCQSLIFLEKGCVADSLVNEVVESQETKCYHLFQDLPSITKKHLNMDKAHKPNKRMKTRKINTH</sequence>
<keyword evidence="3" id="KW-1185">Reference proteome</keyword>
<dbReference type="Proteomes" id="UP000824120">
    <property type="component" value="Chromosome 8"/>
</dbReference>
<evidence type="ECO:0000256" key="1">
    <source>
        <dbReference type="SAM" id="MobiDB-lite"/>
    </source>
</evidence>